<gene>
    <name evidence="3" type="ORF">PHJA_000678500</name>
</gene>
<dbReference type="CDD" id="cd03561">
    <property type="entry name" value="VHS"/>
    <property type="match status" value="1"/>
</dbReference>
<name>A0A830BJU1_9LAMI</name>
<sequence>MKELFRGGNQIDKLVEEATTETLDGPDWATNLEIWDMINGDRVNNIELIRSVKRRLKLKSPMAQYMSLLLLETIVKNYDRTFAEVAAERDEMVRLIDDPRATVNNQNKDLAMIESWGESTNELRYLPVYEQAYKSLKTRRIRFLGRDNDSLAPIFTPQRSPNATLAQQLHREIPAQSFSAEQIKEALDVARNNFRLQNIHIQVRFTVRVRRGATNGVGDLQSFGVANPPSFHPKVHDLIILRIFLLQKFFLAIEFS</sequence>
<dbReference type="Gene3D" id="1.25.40.90">
    <property type="match status" value="1"/>
</dbReference>
<evidence type="ECO:0000313" key="4">
    <source>
        <dbReference type="Proteomes" id="UP000653305"/>
    </source>
</evidence>
<evidence type="ECO:0000313" key="3">
    <source>
        <dbReference type="EMBL" id="GFP85348.1"/>
    </source>
</evidence>
<dbReference type="InterPro" id="IPR044836">
    <property type="entry name" value="TOL_plant"/>
</dbReference>
<dbReference type="PROSITE" id="PS50179">
    <property type="entry name" value="VHS"/>
    <property type="match status" value="1"/>
</dbReference>
<proteinExistence type="inferred from homology"/>
<keyword evidence="4" id="KW-1185">Reference proteome</keyword>
<dbReference type="EMBL" id="BMAC01000104">
    <property type="protein sequence ID" value="GFP85348.1"/>
    <property type="molecule type" value="Genomic_DNA"/>
</dbReference>
<dbReference type="InterPro" id="IPR008942">
    <property type="entry name" value="ENTH_VHS"/>
</dbReference>
<protein>
    <submittedName>
        <fullName evidence="3">Tom1-like protein 2</fullName>
    </submittedName>
</protein>
<comment type="caution">
    <text evidence="3">The sequence shown here is derived from an EMBL/GenBank/DDBJ whole genome shotgun (WGS) entry which is preliminary data.</text>
</comment>
<dbReference type="GO" id="GO:0035091">
    <property type="term" value="F:phosphatidylinositol binding"/>
    <property type="evidence" value="ECO:0007669"/>
    <property type="project" value="InterPro"/>
</dbReference>
<dbReference type="InterPro" id="IPR002014">
    <property type="entry name" value="VHS_dom"/>
</dbReference>
<dbReference type="Proteomes" id="UP000653305">
    <property type="component" value="Unassembled WGS sequence"/>
</dbReference>
<dbReference type="PANTHER" id="PTHR46646">
    <property type="entry name" value="TOM1-LIKE PROTEIN 1"/>
    <property type="match status" value="1"/>
</dbReference>
<dbReference type="GO" id="GO:0043328">
    <property type="term" value="P:protein transport to vacuole involved in ubiquitin-dependent protein catabolic process via the multivesicular body sorting pathway"/>
    <property type="evidence" value="ECO:0007669"/>
    <property type="project" value="InterPro"/>
</dbReference>
<reference evidence="3" key="1">
    <citation type="submission" date="2020-07" db="EMBL/GenBank/DDBJ databases">
        <title>Ethylene signaling mediates host invasion by parasitic plants.</title>
        <authorList>
            <person name="Yoshida S."/>
        </authorList>
    </citation>
    <scope>NUCLEOTIDE SEQUENCE</scope>
    <source>
        <strain evidence="3">Okayama</strain>
    </source>
</reference>
<dbReference type="PANTHER" id="PTHR46646:SF1">
    <property type="entry name" value="TOM1-LIKE PROTEIN 1"/>
    <property type="match status" value="1"/>
</dbReference>
<dbReference type="SUPFAM" id="SSF48464">
    <property type="entry name" value="ENTH/VHS domain"/>
    <property type="match status" value="1"/>
</dbReference>
<dbReference type="Pfam" id="PF00790">
    <property type="entry name" value="VHS"/>
    <property type="match status" value="1"/>
</dbReference>
<comment type="similarity">
    <text evidence="1">Belongs to the TOM1 family.</text>
</comment>
<evidence type="ECO:0000259" key="2">
    <source>
        <dbReference type="PROSITE" id="PS50179"/>
    </source>
</evidence>
<feature type="domain" description="VHS" evidence="2">
    <location>
        <begin position="18"/>
        <end position="144"/>
    </location>
</feature>
<dbReference type="SMART" id="SM00288">
    <property type="entry name" value="VHS"/>
    <property type="match status" value="1"/>
</dbReference>
<evidence type="ECO:0000256" key="1">
    <source>
        <dbReference type="ARBA" id="ARBA00007708"/>
    </source>
</evidence>
<accession>A0A830BJU1</accession>
<dbReference type="AlphaFoldDB" id="A0A830BJU1"/>
<organism evidence="3 4">
    <name type="scientific">Phtheirospermum japonicum</name>
    <dbReference type="NCBI Taxonomy" id="374723"/>
    <lineage>
        <taxon>Eukaryota</taxon>
        <taxon>Viridiplantae</taxon>
        <taxon>Streptophyta</taxon>
        <taxon>Embryophyta</taxon>
        <taxon>Tracheophyta</taxon>
        <taxon>Spermatophyta</taxon>
        <taxon>Magnoliopsida</taxon>
        <taxon>eudicotyledons</taxon>
        <taxon>Gunneridae</taxon>
        <taxon>Pentapetalae</taxon>
        <taxon>asterids</taxon>
        <taxon>lamiids</taxon>
        <taxon>Lamiales</taxon>
        <taxon>Orobanchaceae</taxon>
        <taxon>Orobanchaceae incertae sedis</taxon>
        <taxon>Phtheirospermum</taxon>
    </lineage>
</organism>
<dbReference type="OrthoDB" id="1661626at2759"/>
<dbReference type="GO" id="GO:0043130">
    <property type="term" value="F:ubiquitin binding"/>
    <property type="evidence" value="ECO:0007669"/>
    <property type="project" value="InterPro"/>
</dbReference>